<feature type="signal peptide" evidence="1">
    <location>
        <begin position="1"/>
        <end position="27"/>
    </location>
</feature>
<feature type="chain" id="PRO_5045443632" evidence="1">
    <location>
        <begin position="28"/>
        <end position="92"/>
    </location>
</feature>
<dbReference type="PROSITE" id="PS51257">
    <property type="entry name" value="PROKAR_LIPOPROTEIN"/>
    <property type="match status" value="1"/>
</dbReference>
<keyword evidence="3" id="KW-1185">Reference proteome</keyword>
<proteinExistence type="predicted"/>
<gene>
    <name evidence="2" type="ORF">JQ615_21880</name>
</gene>
<dbReference type="Proteomes" id="UP001315278">
    <property type="component" value="Unassembled WGS sequence"/>
</dbReference>
<keyword evidence="1" id="KW-0732">Signal</keyword>
<evidence type="ECO:0000313" key="2">
    <source>
        <dbReference type="EMBL" id="MBR0798044.1"/>
    </source>
</evidence>
<reference evidence="3" key="1">
    <citation type="journal article" date="2021" name="ISME J.">
        <title>Evolutionary origin and ecological implication of a unique nif island in free-living Bradyrhizobium lineages.</title>
        <authorList>
            <person name="Tao J."/>
        </authorList>
    </citation>
    <scope>NUCLEOTIDE SEQUENCE [LARGE SCALE GENOMIC DNA]</scope>
    <source>
        <strain evidence="3">SZCCT0434</strain>
    </source>
</reference>
<evidence type="ECO:0000313" key="3">
    <source>
        <dbReference type="Proteomes" id="UP001315278"/>
    </source>
</evidence>
<evidence type="ECO:0000256" key="1">
    <source>
        <dbReference type="SAM" id="SignalP"/>
    </source>
</evidence>
<accession>A0ABS5FMQ4</accession>
<protein>
    <submittedName>
        <fullName evidence="2">Uncharacterized protein</fullName>
    </submittedName>
</protein>
<sequence length="92" mass="9256">MENPMIKTLIGAATMVAVAYAVAPAQAAHMGGTGCSGANMTKTETAVEAMADNDVKFGAEKEISLAQDAMLNGKMGACGMHLGKAAHAAMAK</sequence>
<comment type="caution">
    <text evidence="2">The sequence shown here is derived from an EMBL/GenBank/DDBJ whole genome shotgun (WGS) entry which is preliminary data.</text>
</comment>
<organism evidence="2 3">
    <name type="scientific">Bradyrhizobium jicamae</name>
    <dbReference type="NCBI Taxonomy" id="280332"/>
    <lineage>
        <taxon>Bacteria</taxon>
        <taxon>Pseudomonadati</taxon>
        <taxon>Pseudomonadota</taxon>
        <taxon>Alphaproteobacteria</taxon>
        <taxon>Hyphomicrobiales</taxon>
        <taxon>Nitrobacteraceae</taxon>
        <taxon>Bradyrhizobium</taxon>
    </lineage>
</organism>
<dbReference type="EMBL" id="JAFCJH010000023">
    <property type="protein sequence ID" value="MBR0798044.1"/>
    <property type="molecule type" value="Genomic_DNA"/>
</dbReference>
<name>A0ABS5FMQ4_9BRAD</name>